<dbReference type="InterPro" id="IPR014710">
    <property type="entry name" value="RmlC-like_jellyroll"/>
</dbReference>
<reference evidence="7" key="1">
    <citation type="submission" date="2018-06" db="EMBL/GenBank/DDBJ databases">
        <title>Description of Blautia argi sp. nov., a new anaerobic isolated from dog feces.</title>
        <authorList>
            <person name="Chang Y.-H."/>
            <person name="Paek J."/>
            <person name="Shin Y."/>
        </authorList>
    </citation>
    <scope>NUCLEOTIDE SEQUENCE [LARGE SCALE GENOMIC DNA]</scope>
    <source>
        <strain evidence="7">KCTC 15426</strain>
    </source>
</reference>
<dbReference type="InterPro" id="IPR036390">
    <property type="entry name" value="WH_DNA-bd_sf"/>
</dbReference>
<feature type="domain" description="HTH crp-type" evidence="5">
    <location>
        <begin position="149"/>
        <end position="215"/>
    </location>
</feature>
<dbReference type="Pfam" id="PF13545">
    <property type="entry name" value="HTH_Crp_2"/>
    <property type="match status" value="1"/>
</dbReference>
<proteinExistence type="predicted"/>
<organism evidence="6 7">
    <name type="scientific">Blautia argi</name>
    <dbReference type="NCBI Taxonomy" id="1912897"/>
    <lineage>
        <taxon>Bacteria</taxon>
        <taxon>Bacillati</taxon>
        <taxon>Bacillota</taxon>
        <taxon>Clostridia</taxon>
        <taxon>Lachnospirales</taxon>
        <taxon>Lachnospiraceae</taxon>
        <taxon>Blautia</taxon>
    </lineage>
</organism>
<evidence type="ECO:0000259" key="4">
    <source>
        <dbReference type="PROSITE" id="PS50042"/>
    </source>
</evidence>
<dbReference type="SUPFAM" id="SSF51206">
    <property type="entry name" value="cAMP-binding domain-like"/>
    <property type="match status" value="1"/>
</dbReference>
<dbReference type="InterPro" id="IPR018490">
    <property type="entry name" value="cNMP-bd_dom_sf"/>
</dbReference>
<dbReference type="CDD" id="cd00038">
    <property type="entry name" value="CAP_ED"/>
    <property type="match status" value="1"/>
</dbReference>
<dbReference type="SMART" id="SM00100">
    <property type="entry name" value="cNMP"/>
    <property type="match status" value="1"/>
</dbReference>
<dbReference type="Gene3D" id="2.60.120.10">
    <property type="entry name" value="Jelly Rolls"/>
    <property type="match status" value="1"/>
</dbReference>
<dbReference type="Pfam" id="PF00027">
    <property type="entry name" value="cNMP_binding"/>
    <property type="match status" value="1"/>
</dbReference>
<dbReference type="AlphaFoldDB" id="A0A2Z4UDB3"/>
<dbReference type="RefSeq" id="WP_111920472.1">
    <property type="nucleotide sequence ID" value="NZ_CAUWHR010000014.1"/>
</dbReference>
<protein>
    <submittedName>
        <fullName evidence="6">Crp/Fnr family transcriptional regulator</fullName>
    </submittedName>
</protein>
<evidence type="ECO:0000256" key="2">
    <source>
        <dbReference type="ARBA" id="ARBA00023125"/>
    </source>
</evidence>
<keyword evidence="1" id="KW-0805">Transcription regulation</keyword>
<keyword evidence="7" id="KW-1185">Reference proteome</keyword>
<dbReference type="InterPro" id="IPR000595">
    <property type="entry name" value="cNMP-bd_dom"/>
</dbReference>
<dbReference type="GO" id="GO:0006355">
    <property type="term" value="P:regulation of DNA-templated transcription"/>
    <property type="evidence" value="ECO:0007669"/>
    <property type="project" value="InterPro"/>
</dbReference>
<evidence type="ECO:0000256" key="3">
    <source>
        <dbReference type="ARBA" id="ARBA00023163"/>
    </source>
</evidence>
<dbReference type="EMBL" id="CP030280">
    <property type="protein sequence ID" value="AWY99012.1"/>
    <property type="molecule type" value="Genomic_DNA"/>
</dbReference>
<feature type="domain" description="Cyclic nucleotide-binding" evidence="4">
    <location>
        <begin position="8"/>
        <end position="106"/>
    </location>
</feature>
<dbReference type="GO" id="GO:0003677">
    <property type="term" value="F:DNA binding"/>
    <property type="evidence" value="ECO:0007669"/>
    <property type="project" value="UniProtKB-KW"/>
</dbReference>
<evidence type="ECO:0000313" key="7">
    <source>
        <dbReference type="Proteomes" id="UP000250003"/>
    </source>
</evidence>
<dbReference type="InterPro" id="IPR012318">
    <property type="entry name" value="HTH_CRP"/>
</dbReference>
<dbReference type="PROSITE" id="PS50042">
    <property type="entry name" value="CNMP_BINDING_3"/>
    <property type="match status" value="1"/>
</dbReference>
<dbReference type="SUPFAM" id="SSF46785">
    <property type="entry name" value="Winged helix' DNA-binding domain"/>
    <property type="match status" value="1"/>
</dbReference>
<name>A0A2Z4UDB3_9FIRM</name>
<gene>
    <name evidence="6" type="ORF">DQQ01_13705</name>
</gene>
<evidence type="ECO:0000259" key="5">
    <source>
        <dbReference type="PROSITE" id="PS51063"/>
    </source>
</evidence>
<keyword evidence="3" id="KW-0804">Transcription</keyword>
<dbReference type="PROSITE" id="PS51063">
    <property type="entry name" value="HTH_CRP_2"/>
    <property type="match status" value="1"/>
</dbReference>
<dbReference type="Proteomes" id="UP000250003">
    <property type="component" value="Chromosome"/>
</dbReference>
<sequence>MNLSNTQLFRGLEAAEITNLLNCLNATEHSYKKGEVILSEGSITENIGIVLSGMVMISCNDIWGNSSVLGNVAPGSVFGEVYACIPGQPMLVTVSAAEDTSALFINVGRVLTTCSKSCIFHTKLVQNLLTVCAHKSLQLSQRIQHTSSKSIRGRLMSYFSECAKQFGGNSFLIPYNRQQLADYLNVDRSTMCNELSKMQKDGLIEYNKNQFLLKD</sequence>
<accession>A0A2Z4UDB3</accession>
<dbReference type="KEGG" id="blau:DQQ01_13705"/>
<evidence type="ECO:0000256" key="1">
    <source>
        <dbReference type="ARBA" id="ARBA00023015"/>
    </source>
</evidence>
<evidence type="ECO:0000313" key="6">
    <source>
        <dbReference type="EMBL" id="AWY99012.1"/>
    </source>
</evidence>
<dbReference type="OrthoDB" id="9774616at2"/>
<keyword evidence="2" id="KW-0238">DNA-binding</keyword>